<keyword evidence="2" id="KW-1185">Reference proteome</keyword>
<evidence type="ECO:0000313" key="2">
    <source>
        <dbReference type="Proteomes" id="UP000563426"/>
    </source>
</evidence>
<name>A0A3A8HCA0_9BACT</name>
<dbReference type="OrthoDB" id="5514496at2"/>
<sequence>MALAPLLRGARVRVSGGPNHRRIPREQSMKGFQTLAKVCAFGVVALSAGTAAAWQYYPGAAFKAANASDAACFNVYSYSALINSCTTTRLAIASVPMWTVGYHPTTVQIYGNNSWCETETVNGVGNAGQVGATVYTVAGPMAWQTLNTGDRYVWEDYAVVVRCGLQAGGILGGFTID</sequence>
<gene>
    <name evidence="1" type="ORF">HMI49_41600</name>
</gene>
<accession>A0A3A8HCA0</accession>
<evidence type="ECO:0000313" key="1">
    <source>
        <dbReference type="EMBL" id="NOK39678.1"/>
    </source>
</evidence>
<dbReference type="Proteomes" id="UP000563426">
    <property type="component" value="Unassembled WGS sequence"/>
</dbReference>
<comment type="caution">
    <text evidence="1">The sequence shown here is derived from an EMBL/GenBank/DDBJ whole genome shotgun (WGS) entry which is preliminary data.</text>
</comment>
<dbReference type="EMBL" id="JABFJV010000544">
    <property type="protein sequence ID" value="NOK39678.1"/>
    <property type="molecule type" value="Genomic_DNA"/>
</dbReference>
<protein>
    <submittedName>
        <fullName evidence="1">Uncharacterized protein</fullName>
    </submittedName>
</protein>
<organism evidence="1 2">
    <name type="scientific">Corallococcus exercitus</name>
    <dbReference type="NCBI Taxonomy" id="2316736"/>
    <lineage>
        <taxon>Bacteria</taxon>
        <taxon>Pseudomonadati</taxon>
        <taxon>Myxococcota</taxon>
        <taxon>Myxococcia</taxon>
        <taxon>Myxococcales</taxon>
        <taxon>Cystobacterineae</taxon>
        <taxon>Myxococcaceae</taxon>
        <taxon>Corallococcus</taxon>
    </lineage>
</organism>
<reference evidence="1 2" key="1">
    <citation type="submission" date="2020-05" db="EMBL/GenBank/DDBJ databases">
        <authorList>
            <person name="Whitworth D."/>
        </authorList>
    </citation>
    <scope>NUCLEOTIDE SEQUENCE [LARGE SCALE GENOMIC DNA]</scope>
    <source>
        <strain evidence="1 2">AB043B</strain>
    </source>
</reference>
<dbReference type="RefSeq" id="WP_120530599.1">
    <property type="nucleotide sequence ID" value="NZ_JABFJV010000544.1"/>
</dbReference>
<dbReference type="AlphaFoldDB" id="A0A3A8HCA0"/>
<proteinExistence type="predicted"/>